<dbReference type="AlphaFoldDB" id="A0A1I0ZST3"/>
<dbReference type="EMBL" id="FOKC01000006">
    <property type="protein sequence ID" value="SFB28422.1"/>
    <property type="molecule type" value="Genomic_DNA"/>
</dbReference>
<dbReference type="PANTHER" id="PTHR37807">
    <property type="entry name" value="OS07G0160300 PROTEIN"/>
    <property type="match status" value="1"/>
</dbReference>
<keyword evidence="2" id="KW-0418">Kinase</keyword>
<dbReference type="STRING" id="748909.SAMN05192575_106187"/>
<dbReference type="SUPFAM" id="SSF52540">
    <property type="entry name" value="P-loop containing nucleoside triphosphate hydrolases"/>
    <property type="match status" value="1"/>
</dbReference>
<reference evidence="2" key="1">
    <citation type="submission" date="2016-10" db="EMBL/GenBank/DDBJ databases">
        <authorList>
            <person name="de Groot N.N."/>
        </authorList>
    </citation>
    <scope>NUCLEOTIDE SEQUENCE [LARGE SCALE GENOMIC DNA]</scope>
    <source>
        <strain evidence="2">CGMCC 1.10697</strain>
    </source>
</reference>
<keyword evidence="1" id="KW-0547">Nucleotide-binding</keyword>
<keyword evidence="2" id="KW-0808">Transferase</keyword>
<proteinExistence type="predicted"/>
<name>A0A1I0ZST3_9ACTN</name>
<dbReference type="Proteomes" id="UP000233565">
    <property type="component" value="Unassembled WGS sequence"/>
</dbReference>
<dbReference type="Proteomes" id="UP000199113">
    <property type="component" value="Unassembled WGS sequence"/>
</dbReference>
<keyword evidence="1" id="KW-0067">ATP-binding</keyword>
<evidence type="ECO:0000313" key="1">
    <source>
        <dbReference type="EMBL" id="PKH41837.1"/>
    </source>
</evidence>
<dbReference type="Gene3D" id="3.40.50.300">
    <property type="entry name" value="P-loop containing nucleotide triphosphate hydrolases"/>
    <property type="match status" value="1"/>
</dbReference>
<dbReference type="GO" id="GO:0005524">
    <property type="term" value="F:ATP binding"/>
    <property type="evidence" value="ECO:0007669"/>
    <property type="project" value="UniProtKB-KW"/>
</dbReference>
<dbReference type="Pfam" id="PF13671">
    <property type="entry name" value="AAA_33"/>
    <property type="match status" value="1"/>
</dbReference>
<protein>
    <submittedName>
        <fullName evidence="1">ATP-binding protein</fullName>
    </submittedName>
    <submittedName>
        <fullName evidence="2">Predicted kinase</fullName>
    </submittedName>
</protein>
<keyword evidence="4" id="KW-1185">Reference proteome</keyword>
<dbReference type="OrthoDB" id="3819922at2"/>
<dbReference type="GO" id="GO:0016301">
    <property type="term" value="F:kinase activity"/>
    <property type="evidence" value="ECO:0007669"/>
    <property type="project" value="UniProtKB-KW"/>
</dbReference>
<evidence type="ECO:0000313" key="2">
    <source>
        <dbReference type="EMBL" id="SFB28422.1"/>
    </source>
</evidence>
<evidence type="ECO:0000313" key="3">
    <source>
        <dbReference type="Proteomes" id="UP000199113"/>
    </source>
</evidence>
<evidence type="ECO:0000313" key="4">
    <source>
        <dbReference type="Proteomes" id="UP000233565"/>
    </source>
</evidence>
<gene>
    <name evidence="1" type="ORF">CXG46_08215</name>
    <name evidence="2" type="ORF">SAMN05192575_106187</name>
</gene>
<sequence>MLVQLSGVPGSGKSTLARSVAEATGLVVVDTDVLKSSIIESGVSVAAAGRVTYAAALALAGDVLEQGRGVLLDSPCRYHELLDSGRQVAHANGVRYAFIELWVQDWSLVLARLDARSPRLSQVASATAPVPGTEWEFGTAEETLATWQTQLVRPERDWLRLDAESAADENLSAALRYLEPHQ</sequence>
<dbReference type="PANTHER" id="PTHR37807:SF3">
    <property type="entry name" value="OS07G0160300 PROTEIN"/>
    <property type="match status" value="1"/>
</dbReference>
<accession>A0A1I0ZST3</accession>
<dbReference type="RefSeq" id="WP_091199410.1">
    <property type="nucleotide sequence ID" value="NZ_FOKC01000006.1"/>
</dbReference>
<dbReference type="EMBL" id="PJBV01000014">
    <property type="protein sequence ID" value="PKH41837.1"/>
    <property type="molecule type" value="Genomic_DNA"/>
</dbReference>
<organism evidence="2 3">
    <name type="scientific">Nocardioides alpinus</name>
    <dbReference type="NCBI Taxonomy" id="748909"/>
    <lineage>
        <taxon>Bacteria</taxon>
        <taxon>Bacillati</taxon>
        <taxon>Actinomycetota</taxon>
        <taxon>Actinomycetes</taxon>
        <taxon>Propionibacteriales</taxon>
        <taxon>Nocardioidaceae</taxon>
        <taxon>Nocardioides</taxon>
    </lineage>
</organism>
<reference evidence="1 4" key="2">
    <citation type="submission" date="2017-12" db="EMBL/GenBank/DDBJ databases">
        <title>Pharmacopeia of the Arctic Ocean.</title>
        <authorList>
            <person name="Collins E."/>
            <person name="Ducluzeau A.-L."/>
        </authorList>
    </citation>
    <scope>NUCLEOTIDE SEQUENCE [LARGE SCALE GENOMIC DNA]</scope>
    <source>
        <strain evidence="1 4">DSM 23325</strain>
    </source>
</reference>
<dbReference type="InterPro" id="IPR027417">
    <property type="entry name" value="P-loop_NTPase"/>
</dbReference>